<organism evidence="4 5">
    <name type="scientific">Elliptochloris bilobata</name>
    <dbReference type="NCBI Taxonomy" id="381761"/>
    <lineage>
        <taxon>Eukaryota</taxon>
        <taxon>Viridiplantae</taxon>
        <taxon>Chlorophyta</taxon>
        <taxon>core chlorophytes</taxon>
        <taxon>Trebouxiophyceae</taxon>
        <taxon>Trebouxiophyceae incertae sedis</taxon>
        <taxon>Elliptochloris clade</taxon>
        <taxon>Elliptochloris</taxon>
    </lineage>
</organism>
<evidence type="ECO:0000313" key="4">
    <source>
        <dbReference type="EMBL" id="KAK9832536.1"/>
    </source>
</evidence>
<feature type="coiled-coil region" evidence="1">
    <location>
        <begin position="378"/>
        <end position="436"/>
    </location>
</feature>
<feature type="transmembrane region" description="Helical" evidence="3">
    <location>
        <begin position="6"/>
        <end position="32"/>
    </location>
</feature>
<protein>
    <submittedName>
        <fullName evidence="4">Uncharacterized protein</fullName>
    </submittedName>
</protein>
<keyword evidence="3" id="KW-1133">Transmembrane helix</keyword>
<name>A0AAW1RG57_9CHLO</name>
<evidence type="ECO:0000313" key="5">
    <source>
        <dbReference type="Proteomes" id="UP001445335"/>
    </source>
</evidence>
<dbReference type="AlphaFoldDB" id="A0AAW1RG57"/>
<proteinExistence type="predicted"/>
<sequence>MLQATSLGGASLGCACVFAEVALLAAALATLVGGARWALRRGLAAAAARLPSRRPAPERAIIPLPRSESPTGRVPARHVTLTFGGHASGLRVMQTEHARLSLRAVQLRISMPSASAALSAPSATATPAPSAAATPTPTACACPASACDASSQKPQEEAEPRHSDFGRWMAAAAELHEAEKLLGKATKRITELKRFLEELEVEALREELSRTTHAEATHVGGGVTAGFGDVWAAAGGINPLYADQPGAPYPSNAVHQAADPGVAWGAELLQRLQHRRDAAATSFRACITGAMQRRSAAALALVLVLTLAALGAKVAEASRRVLPAGDLPVRRVRIAQSESPASVLPERRVTIAEPKPCATATHTTYVGMAFQKEEPFTRRNLLLELMDAEQALAELADLRSAAAKGAQWAVEAVEEADSLRAQLAAERREHPDLRERAPQTARGLQADLEACQLELVAARTALQARDQELEALNACAYANMAETAEQAAAYVMYG</sequence>
<evidence type="ECO:0000256" key="1">
    <source>
        <dbReference type="SAM" id="Coils"/>
    </source>
</evidence>
<feature type="region of interest" description="Disordered" evidence="2">
    <location>
        <begin position="121"/>
        <end position="162"/>
    </location>
</feature>
<gene>
    <name evidence="4" type="ORF">WJX81_006961</name>
</gene>
<evidence type="ECO:0000256" key="3">
    <source>
        <dbReference type="SAM" id="Phobius"/>
    </source>
</evidence>
<accession>A0AAW1RG57</accession>
<keyword evidence="5" id="KW-1185">Reference proteome</keyword>
<dbReference type="Proteomes" id="UP001445335">
    <property type="component" value="Unassembled WGS sequence"/>
</dbReference>
<dbReference type="EMBL" id="JALJOU010000041">
    <property type="protein sequence ID" value="KAK9832536.1"/>
    <property type="molecule type" value="Genomic_DNA"/>
</dbReference>
<comment type="caution">
    <text evidence="4">The sequence shown here is derived from an EMBL/GenBank/DDBJ whole genome shotgun (WGS) entry which is preliminary data.</text>
</comment>
<feature type="compositionally biased region" description="Low complexity" evidence="2">
    <location>
        <begin position="121"/>
        <end position="151"/>
    </location>
</feature>
<keyword evidence="3" id="KW-0812">Transmembrane</keyword>
<keyword evidence="1" id="KW-0175">Coiled coil</keyword>
<reference evidence="4 5" key="1">
    <citation type="journal article" date="2024" name="Nat. Commun.">
        <title>Phylogenomics reveals the evolutionary origins of lichenization in chlorophyte algae.</title>
        <authorList>
            <person name="Puginier C."/>
            <person name="Libourel C."/>
            <person name="Otte J."/>
            <person name="Skaloud P."/>
            <person name="Haon M."/>
            <person name="Grisel S."/>
            <person name="Petersen M."/>
            <person name="Berrin J.G."/>
            <person name="Delaux P.M."/>
            <person name="Dal Grande F."/>
            <person name="Keller J."/>
        </authorList>
    </citation>
    <scope>NUCLEOTIDE SEQUENCE [LARGE SCALE GENOMIC DNA]</scope>
    <source>
        <strain evidence="4 5">SAG 245.80</strain>
    </source>
</reference>
<keyword evidence="3" id="KW-0472">Membrane</keyword>
<evidence type="ECO:0000256" key="2">
    <source>
        <dbReference type="SAM" id="MobiDB-lite"/>
    </source>
</evidence>